<organism evidence="1 2">
    <name type="scientific">Candidatus Daviesbacteria bacterium GW2011_GWA2_38_24</name>
    <dbReference type="NCBI Taxonomy" id="1618422"/>
    <lineage>
        <taxon>Bacteria</taxon>
        <taxon>Candidatus Daviesiibacteriota</taxon>
    </lineage>
</organism>
<gene>
    <name evidence="1" type="ORF">US86_C0002G0092</name>
</gene>
<evidence type="ECO:0000313" key="2">
    <source>
        <dbReference type="Proteomes" id="UP000034235"/>
    </source>
</evidence>
<evidence type="ECO:0000313" key="1">
    <source>
        <dbReference type="EMBL" id="KKQ66975.1"/>
    </source>
</evidence>
<protein>
    <recommendedName>
        <fullName evidence="3">Peptidase M23 domain-containing protein</fullName>
    </recommendedName>
</protein>
<dbReference type="Proteomes" id="UP000034235">
    <property type="component" value="Unassembled WGS sequence"/>
</dbReference>
<dbReference type="EMBL" id="LBUP01000002">
    <property type="protein sequence ID" value="KKQ66975.1"/>
    <property type="molecule type" value="Genomic_DNA"/>
</dbReference>
<reference evidence="1 2" key="1">
    <citation type="journal article" date="2015" name="Nature">
        <title>rRNA introns, odd ribosomes, and small enigmatic genomes across a large radiation of phyla.</title>
        <authorList>
            <person name="Brown C.T."/>
            <person name="Hug L.A."/>
            <person name="Thomas B.C."/>
            <person name="Sharon I."/>
            <person name="Castelle C.J."/>
            <person name="Singh A."/>
            <person name="Wilkins M.J."/>
            <person name="Williams K.H."/>
            <person name="Banfield J.F."/>
        </authorList>
    </citation>
    <scope>NUCLEOTIDE SEQUENCE [LARGE SCALE GENOMIC DNA]</scope>
</reference>
<sequence length="254" mass="27782">MTMIKILGLGVIIALIAGVVFLKPFSKRSDSPISNALQKVQENIPQAPKRSNDEPPLLLKSIGVNLDDIVFSKAYLTGFDQPFMGFGYVIPAKYSSTGQSKGNAQPTFILPKDTKVLSIVDGVVAAIPQLYSGDYSIQVTANGKIEKWIYETEHIINPKVKVGDKVVAGQVIAEVSNYNKNLPGFGIVEIGILKGGNPPQHICPFSYLDPSIKEETFKKIKALYKSWEEYIRNTALYSEDEPVTGCVSMDPIDG</sequence>
<dbReference type="InterPro" id="IPR011055">
    <property type="entry name" value="Dup_hybrid_motif"/>
</dbReference>
<dbReference type="AlphaFoldDB" id="A0A0G0JV58"/>
<name>A0A0G0JV58_9BACT</name>
<accession>A0A0G0JV58</accession>
<comment type="caution">
    <text evidence="1">The sequence shown here is derived from an EMBL/GenBank/DDBJ whole genome shotgun (WGS) entry which is preliminary data.</text>
</comment>
<dbReference type="Gene3D" id="2.70.70.10">
    <property type="entry name" value="Glucose Permease (Domain IIA)"/>
    <property type="match status" value="1"/>
</dbReference>
<dbReference type="CDD" id="cd12797">
    <property type="entry name" value="M23_peptidase"/>
    <property type="match status" value="1"/>
</dbReference>
<dbReference type="SUPFAM" id="SSF51261">
    <property type="entry name" value="Duplicated hybrid motif"/>
    <property type="match status" value="1"/>
</dbReference>
<evidence type="ECO:0008006" key="3">
    <source>
        <dbReference type="Google" id="ProtNLM"/>
    </source>
</evidence>
<proteinExistence type="predicted"/>